<dbReference type="Gene3D" id="3.30.750.24">
    <property type="entry name" value="STAS domain"/>
    <property type="match status" value="1"/>
</dbReference>
<dbReference type="PROSITE" id="PS50801">
    <property type="entry name" value="STAS"/>
    <property type="match status" value="1"/>
</dbReference>
<gene>
    <name evidence="2" type="ORF">ACFQNF_11550</name>
</gene>
<sequence>MKVFQATGTLTLESAAQQLTTLPSLAQGELLQVDLSLISAADSSAVALLLHWMRSARKQGGELQFSGVPEGLAGLIRLYEVDALLPIK</sequence>
<organism evidence="2 3">
    <name type="scientific">Iodobacter arcticus</name>
    <dbReference type="NCBI Taxonomy" id="590593"/>
    <lineage>
        <taxon>Bacteria</taxon>
        <taxon>Pseudomonadati</taxon>
        <taxon>Pseudomonadota</taxon>
        <taxon>Betaproteobacteria</taxon>
        <taxon>Neisseriales</taxon>
        <taxon>Chitinibacteraceae</taxon>
        <taxon>Iodobacter</taxon>
    </lineage>
</organism>
<dbReference type="Pfam" id="PF13466">
    <property type="entry name" value="STAS_2"/>
    <property type="match status" value="1"/>
</dbReference>
<dbReference type="EMBL" id="JBHTBQ010000019">
    <property type="protein sequence ID" value="MFC7420505.1"/>
    <property type="molecule type" value="Genomic_DNA"/>
</dbReference>
<proteinExistence type="predicted"/>
<protein>
    <submittedName>
        <fullName evidence="2">Lipid asymmetry maintenance protein MlaB</fullName>
    </submittedName>
</protein>
<dbReference type="CDD" id="cd07043">
    <property type="entry name" value="STAS_anti-anti-sigma_factors"/>
    <property type="match status" value="1"/>
</dbReference>
<dbReference type="InterPro" id="IPR036513">
    <property type="entry name" value="STAS_dom_sf"/>
</dbReference>
<feature type="domain" description="STAS" evidence="1">
    <location>
        <begin position="1"/>
        <end position="88"/>
    </location>
</feature>
<comment type="caution">
    <text evidence="2">The sequence shown here is derived from an EMBL/GenBank/DDBJ whole genome shotgun (WGS) entry which is preliminary data.</text>
</comment>
<dbReference type="SUPFAM" id="SSF52091">
    <property type="entry name" value="SpoIIaa-like"/>
    <property type="match status" value="1"/>
</dbReference>
<accession>A0ABW2QY79</accession>
<evidence type="ECO:0000259" key="1">
    <source>
        <dbReference type="PROSITE" id="PS50801"/>
    </source>
</evidence>
<dbReference type="RefSeq" id="WP_380188114.1">
    <property type="nucleotide sequence ID" value="NZ_JBHTBQ010000019.1"/>
</dbReference>
<dbReference type="InterPro" id="IPR058548">
    <property type="entry name" value="MlaB-like_STAS"/>
</dbReference>
<keyword evidence="3" id="KW-1185">Reference proteome</keyword>
<dbReference type="Proteomes" id="UP001596473">
    <property type="component" value="Unassembled WGS sequence"/>
</dbReference>
<evidence type="ECO:0000313" key="2">
    <source>
        <dbReference type="EMBL" id="MFC7420505.1"/>
    </source>
</evidence>
<evidence type="ECO:0000313" key="3">
    <source>
        <dbReference type="Proteomes" id="UP001596473"/>
    </source>
</evidence>
<dbReference type="InterPro" id="IPR002645">
    <property type="entry name" value="STAS_dom"/>
</dbReference>
<name>A0ABW2QY79_9NEIS</name>
<reference evidence="3" key="1">
    <citation type="journal article" date="2019" name="Int. J. Syst. Evol. Microbiol.">
        <title>The Global Catalogue of Microorganisms (GCM) 10K type strain sequencing project: providing services to taxonomists for standard genome sequencing and annotation.</title>
        <authorList>
            <consortium name="The Broad Institute Genomics Platform"/>
            <consortium name="The Broad Institute Genome Sequencing Center for Infectious Disease"/>
            <person name="Wu L."/>
            <person name="Ma J."/>
        </authorList>
    </citation>
    <scope>NUCLEOTIDE SEQUENCE [LARGE SCALE GENOMIC DNA]</scope>
    <source>
        <strain evidence="3">CCUG 62945</strain>
    </source>
</reference>